<dbReference type="Gene3D" id="3.40.50.1110">
    <property type="entry name" value="SGNH hydrolase"/>
    <property type="match status" value="1"/>
</dbReference>
<accession>E8NCY2</accession>
<dbReference type="Proteomes" id="UP000008975">
    <property type="component" value="Chromosome"/>
</dbReference>
<dbReference type="OrthoDB" id="9794725at2"/>
<dbReference type="PANTHER" id="PTHR30383">
    <property type="entry name" value="THIOESTERASE 1/PROTEASE 1/LYSOPHOSPHOLIPASE L1"/>
    <property type="match status" value="1"/>
</dbReference>
<dbReference type="HOGENOM" id="CLU_087194_0_0_11"/>
<reference evidence="2 3" key="1">
    <citation type="journal article" date="2011" name="J. Bacteriol.">
        <title>Genome sequence of Microbacterium testaceum StLB037, an N-acylhomoserine lactone-degrading bacterium isolated from potato leaves.</title>
        <authorList>
            <person name="Morohoshi T."/>
            <person name="Wang W.-Z."/>
            <person name="Someya N."/>
            <person name="Ikeda T."/>
        </authorList>
    </citation>
    <scope>NUCLEOTIDE SEQUENCE [LARGE SCALE GENOMIC DNA]</scope>
    <source>
        <strain evidence="2 3">StLB037</strain>
    </source>
</reference>
<dbReference type="SUPFAM" id="SSF52266">
    <property type="entry name" value="SGNH hydrolase"/>
    <property type="match status" value="1"/>
</dbReference>
<dbReference type="EMBL" id="AP012052">
    <property type="protein sequence ID" value="BAJ73621.1"/>
    <property type="molecule type" value="Genomic_DNA"/>
</dbReference>
<sequence length="273" mass="29507">MTEMSDPHRITARFVHPAGQPFVQRAGVGAAESAPFAALLAGVDEATLTGYLAAFDADVRASAALVDPEFATRLPFAPGDRILALGDSITDDSLSWAHQLQAYLDLHRAADGIRVVNAGITGNTTQEAVARIDLIAAARPTWVIQMLGTNDARRHGSLRARMQSIEETRRNLWLLAELIAVETGATHVCLTPPPVVEADADAWEPFQQERITWREADVAEIADAVRAHDGTVVDVHARLRSAPEGWLLPDGVHPTLMGQRLILETVLRELAGS</sequence>
<gene>
    <name evidence="2" type="ordered locus">MTES_0657</name>
</gene>
<evidence type="ECO:0000313" key="3">
    <source>
        <dbReference type="Proteomes" id="UP000008975"/>
    </source>
</evidence>
<protein>
    <submittedName>
        <fullName evidence="2">Lysophospholipase L1</fullName>
    </submittedName>
</protein>
<evidence type="ECO:0000259" key="1">
    <source>
        <dbReference type="Pfam" id="PF13472"/>
    </source>
</evidence>
<dbReference type="GO" id="GO:0004622">
    <property type="term" value="F:phosphatidylcholine lysophospholipase activity"/>
    <property type="evidence" value="ECO:0007669"/>
    <property type="project" value="TreeGrafter"/>
</dbReference>
<dbReference type="PANTHER" id="PTHR30383:SF5">
    <property type="entry name" value="SGNH HYDROLASE-TYPE ESTERASE DOMAIN-CONTAINING PROTEIN"/>
    <property type="match status" value="1"/>
</dbReference>
<dbReference type="InterPro" id="IPR036514">
    <property type="entry name" value="SGNH_hydro_sf"/>
</dbReference>
<name>E8NCY2_MICTS</name>
<evidence type="ECO:0000313" key="2">
    <source>
        <dbReference type="EMBL" id="BAJ73621.1"/>
    </source>
</evidence>
<organism evidence="2 3">
    <name type="scientific">Microbacterium testaceum (strain StLB037)</name>
    <dbReference type="NCBI Taxonomy" id="979556"/>
    <lineage>
        <taxon>Bacteria</taxon>
        <taxon>Bacillati</taxon>
        <taxon>Actinomycetota</taxon>
        <taxon>Actinomycetes</taxon>
        <taxon>Micrococcales</taxon>
        <taxon>Microbacteriaceae</taxon>
        <taxon>Microbacterium</taxon>
    </lineage>
</organism>
<reference key="2">
    <citation type="submission" date="2011-02" db="EMBL/GenBank/DDBJ databases">
        <title>Genome sequence of Microbacterium testaceum StLB037.</title>
        <authorList>
            <person name="Morohoshi T."/>
            <person name="Wang W.Z."/>
            <person name="Someya N."/>
            <person name="Ikeda T."/>
        </authorList>
    </citation>
    <scope>NUCLEOTIDE SEQUENCE</scope>
    <source>
        <strain>StLB037</strain>
    </source>
</reference>
<feature type="domain" description="SGNH hydrolase-type esterase" evidence="1">
    <location>
        <begin position="84"/>
        <end position="261"/>
    </location>
</feature>
<dbReference type="KEGG" id="mts:MTES_0657"/>
<dbReference type="STRING" id="979556.MTES_0657"/>
<dbReference type="InterPro" id="IPR051532">
    <property type="entry name" value="Ester_Hydrolysis_Enzymes"/>
</dbReference>
<dbReference type="Pfam" id="PF13472">
    <property type="entry name" value="Lipase_GDSL_2"/>
    <property type="match status" value="1"/>
</dbReference>
<dbReference type="eggNOG" id="COG2755">
    <property type="taxonomic scope" value="Bacteria"/>
</dbReference>
<dbReference type="AlphaFoldDB" id="E8NCY2"/>
<dbReference type="InterPro" id="IPR013830">
    <property type="entry name" value="SGNH_hydro"/>
</dbReference>
<proteinExistence type="predicted"/>